<evidence type="ECO:0000313" key="3">
    <source>
        <dbReference type="Proteomes" id="UP000005755"/>
    </source>
</evidence>
<accession>A0ABN0BDN5</accession>
<evidence type="ECO:0000313" key="2">
    <source>
        <dbReference type="EMBL" id="EFR47676.1"/>
    </source>
</evidence>
<keyword evidence="1" id="KW-0812">Transmembrane</keyword>
<gene>
    <name evidence="2" type="ORF">HCCG_02225</name>
</gene>
<name>A0ABN0BDN5_9HELI</name>
<reference evidence="3" key="1">
    <citation type="journal article" date="2014" name="Genome Announc.">
        <title>Draft genome sequences of six enterohepatic helicobacter species isolated from humans and one from rhesus macaques.</title>
        <authorList>
            <person name="Shen Z."/>
            <person name="Sheh A."/>
            <person name="Young S.K."/>
            <person name="Abouelliel A."/>
            <person name="Ward D.V."/>
            <person name="Earl A.M."/>
            <person name="Fox J.G."/>
        </authorList>
    </citation>
    <scope>NUCLEOTIDE SEQUENCE [LARGE SCALE GENOMIC DNA]</scope>
    <source>
        <strain evidence="3">CCUG 18818</strain>
    </source>
</reference>
<feature type="transmembrane region" description="Helical" evidence="1">
    <location>
        <begin position="75"/>
        <end position="95"/>
    </location>
</feature>
<keyword evidence="3" id="KW-1185">Reference proteome</keyword>
<proteinExistence type="predicted"/>
<organism evidence="2 3">
    <name type="scientific">Helicobacter cinaedi CCUG 18818 = ATCC BAA-847</name>
    <dbReference type="NCBI Taxonomy" id="537971"/>
    <lineage>
        <taxon>Bacteria</taxon>
        <taxon>Pseudomonadati</taxon>
        <taxon>Campylobacterota</taxon>
        <taxon>Epsilonproteobacteria</taxon>
        <taxon>Campylobacterales</taxon>
        <taxon>Helicobacteraceae</taxon>
        <taxon>Helicobacter</taxon>
    </lineage>
</organism>
<feature type="transmembrane region" description="Helical" evidence="1">
    <location>
        <begin position="115"/>
        <end position="141"/>
    </location>
</feature>
<feature type="transmembrane region" description="Helical" evidence="1">
    <location>
        <begin position="39"/>
        <end position="63"/>
    </location>
</feature>
<keyword evidence="1" id="KW-0472">Membrane</keyword>
<dbReference type="Proteomes" id="UP000005755">
    <property type="component" value="Unassembled WGS sequence"/>
</dbReference>
<keyword evidence="1" id="KW-1133">Transmembrane helix</keyword>
<evidence type="ECO:0000256" key="1">
    <source>
        <dbReference type="SAM" id="Phobius"/>
    </source>
</evidence>
<dbReference type="EMBL" id="DS990396">
    <property type="protein sequence ID" value="EFR47676.1"/>
    <property type="molecule type" value="Genomic_DNA"/>
</dbReference>
<dbReference type="RefSeq" id="WP_002957576.1">
    <property type="nucleotide sequence ID" value="NC_020555.1"/>
</dbReference>
<feature type="transmembrane region" description="Helical" evidence="1">
    <location>
        <begin position="12"/>
        <end position="33"/>
    </location>
</feature>
<sequence length="157" mass="18003">MSFIYFYVYQNYFILLMGWIFYFFMAFFVVKHINQIAFFYRIFACKSFLFGCICGIVAVCLYYAIIIYTKEGIRAIFLILLTFISGGGMQIYGMLLKFHLCNNTSGIHFGLTQNIIIFVMTSLLIGLLLVDIMACSPFVILGAMLKESIMNNGILAR</sequence>
<protein>
    <recommendedName>
        <fullName evidence="4">Integral membrane protein</fullName>
    </recommendedName>
</protein>
<evidence type="ECO:0008006" key="4">
    <source>
        <dbReference type="Google" id="ProtNLM"/>
    </source>
</evidence>